<feature type="region of interest" description="Disordered" evidence="1">
    <location>
        <begin position="1"/>
        <end position="82"/>
    </location>
</feature>
<evidence type="ECO:0000313" key="3">
    <source>
        <dbReference type="Proteomes" id="UP000253472"/>
    </source>
</evidence>
<protein>
    <submittedName>
        <fullName evidence="2">Uncharacterized protein</fullName>
    </submittedName>
</protein>
<evidence type="ECO:0000313" key="2">
    <source>
        <dbReference type="EMBL" id="RCK55285.1"/>
    </source>
</evidence>
<sequence>MSPADSPSIFITPQTPPRPERRRSNATAATPFQSNPLLTPSTATKKQAKSPVAIRRKQDTLLTGKFPFTPATPQKSPSKSKKNLDLFISNNEKFGILLPSPSTIGSGRCHNSTLSQGPPPPVFDMKKLNEFKVPGTPKRQIITEPTLPESDDEDDWELTTMSEVDKIPRANVSNPFIDNGESRPTAPAPSHHNGINYDTHMELINNKTGKKRIVKLTKNQMKIKPKKLSFDGI</sequence>
<keyword evidence="3" id="KW-1185">Reference proteome</keyword>
<comment type="caution">
    <text evidence="2">The sequence shown here is derived from an EMBL/GenBank/DDBJ whole genome shotgun (WGS) entry which is preliminary data.</text>
</comment>
<name>A0A367XNS5_9ASCO</name>
<evidence type="ECO:0000256" key="1">
    <source>
        <dbReference type="SAM" id="MobiDB-lite"/>
    </source>
</evidence>
<feature type="compositionally biased region" description="Polar residues" evidence="1">
    <location>
        <begin position="25"/>
        <end position="45"/>
    </location>
</feature>
<proteinExistence type="predicted"/>
<dbReference type="Proteomes" id="UP000253472">
    <property type="component" value="Unassembled WGS sequence"/>
</dbReference>
<gene>
    <name evidence="2" type="ORF">Cantr_04795</name>
</gene>
<dbReference type="AlphaFoldDB" id="A0A367XNS5"/>
<organism evidence="2 3">
    <name type="scientific">Candida viswanathii</name>
    <dbReference type="NCBI Taxonomy" id="5486"/>
    <lineage>
        <taxon>Eukaryota</taxon>
        <taxon>Fungi</taxon>
        <taxon>Dikarya</taxon>
        <taxon>Ascomycota</taxon>
        <taxon>Saccharomycotina</taxon>
        <taxon>Pichiomycetes</taxon>
        <taxon>Debaryomycetaceae</taxon>
        <taxon>Candida/Lodderomyces clade</taxon>
        <taxon>Candida</taxon>
    </lineage>
</organism>
<dbReference type="STRING" id="5486.A0A367XNS5"/>
<accession>A0A367XNS5</accession>
<reference evidence="2 3" key="1">
    <citation type="submission" date="2018-06" db="EMBL/GenBank/DDBJ databases">
        <title>Whole genome sequencing of Candida tropicalis (genome annotated by CSBL at Korea University).</title>
        <authorList>
            <person name="Ahn J."/>
        </authorList>
    </citation>
    <scope>NUCLEOTIDE SEQUENCE [LARGE SCALE GENOMIC DNA]</scope>
    <source>
        <strain evidence="2 3">ATCC 20962</strain>
    </source>
</reference>
<dbReference type="OrthoDB" id="3997968at2759"/>
<dbReference type="EMBL" id="QLNQ01000030">
    <property type="protein sequence ID" value="RCK55285.1"/>
    <property type="molecule type" value="Genomic_DNA"/>
</dbReference>